<evidence type="ECO:0000256" key="1">
    <source>
        <dbReference type="SAM" id="Phobius"/>
    </source>
</evidence>
<feature type="transmembrane region" description="Helical" evidence="1">
    <location>
        <begin position="49"/>
        <end position="68"/>
    </location>
</feature>
<dbReference type="EMBL" id="CP002630">
    <property type="protein sequence ID" value="AEB10802.1"/>
    <property type="molecule type" value="Genomic_DNA"/>
</dbReference>
<evidence type="ECO:0000313" key="2">
    <source>
        <dbReference type="EMBL" id="AEB10802.1"/>
    </source>
</evidence>
<sequence>MTPAALALLRLVLWLLPFLLGYLAARSGRGRVFWGLVLAGALLGLAVRPFPLGIALLALGLLAGYPLGRKARG</sequence>
<reference evidence="2 3" key="1">
    <citation type="journal article" date="2012" name="Stand. Genomic Sci.">
        <title>Complete genome sequence of the aerobic, heterotroph Marinithermus hydrothermalis type strain (T1(T)) from a deep-sea hydrothermal vent chimney.</title>
        <authorList>
            <person name="Copeland A."/>
            <person name="Gu W."/>
            <person name="Yasawong M."/>
            <person name="Lapidus A."/>
            <person name="Lucas S."/>
            <person name="Deshpande S."/>
            <person name="Pagani I."/>
            <person name="Tapia R."/>
            <person name="Cheng J.F."/>
            <person name="Goodwin L.A."/>
            <person name="Pitluck S."/>
            <person name="Liolios K."/>
            <person name="Ivanova N."/>
            <person name="Mavromatis K."/>
            <person name="Mikhailova N."/>
            <person name="Pati A."/>
            <person name="Chen A."/>
            <person name="Palaniappan K."/>
            <person name="Land M."/>
            <person name="Pan C."/>
            <person name="Brambilla E.M."/>
            <person name="Rohde M."/>
            <person name="Tindall B.J."/>
            <person name="Sikorski J."/>
            <person name="Goker M."/>
            <person name="Detter J.C."/>
            <person name="Bristow J."/>
            <person name="Eisen J.A."/>
            <person name="Markowitz V."/>
            <person name="Hugenholtz P."/>
            <person name="Kyrpides N.C."/>
            <person name="Klenk H.P."/>
            <person name="Woyke T."/>
        </authorList>
    </citation>
    <scope>NUCLEOTIDE SEQUENCE [LARGE SCALE GENOMIC DNA]</scope>
    <source>
        <strain evidence="3">DSM 14884 / JCM 11576 / T1</strain>
    </source>
</reference>
<keyword evidence="3" id="KW-1185">Reference proteome</keyword>
<evidence type="ECO:0000313" key="3">
    <source>
        <dbReference type="Proteomes" id="UP000007030"/>
    </source>
</evidence>
<keyword evidence="1" id="KW-1133">Transmembrane helix</keyword>
<gene>
    <name evidence="2" type="ordered locus">Marky_0037</name>
</gene>
<dbReference type="KEGG" id="mhd:Marky_0037"/>
<dbReference type="RefSeq" id="WP_013702857.1">
    <property type="nucleotide sequence ID" value="NC_015387.1"/>
</dbReference>
<dbReference type="STRING" id="869210.Marky_0037"/>
<dbReference type="AlphaFoldDB" id="F2NKN9"/>
<keyword evidence="1" id="KW-0812">Transmembrane</keyword>
<protein>
    <submittedName>
        <fullName evidence="2">Uncharacterized protein</fullName>
    </submittedName>
</protein>
<accession>F2NKN9</accession>
<keyword evidence="1" id="KW-0472">Membrane</keyword>
<organism evidence="2 3">
    <name type="scientific">Marinithermus hydrothermalis (strain DSM 14884 / JCM 11576 / T1)</name>
    <dbReference type="NCBI Taxonomy" id="869210"/>
    <lineage>
        <taxon>Bacteria</taxon>
        <taxon>Thermotogati</taxon>
        <taxon>Deinococcota</taxon>
        <taxon>Deinococci</taxon>
        <taxon>Thermales</taxon>
        <taxon>Thermaceae</taxon>
        <taxon>Marinithermus</taxon>
    </lineage>
</organism>
<dbReference type="HOGENOM" id="CLU_189112_0_0_0"/>
<name>F2NKN9_MARHT</name>
<proteinExistence type="predicted"/>
<dbReference type="Proteomes" id="UP000007030">
    <property type="component" value="Chromosome"/>
</dbReference>